<comment type="caution">
    <text evidence="2">The sequence shown here is derived from an EMBL/GenBank/DDBJ whole genome shotgun (WGS) entry which is preliminary data.</text>
</comment>
<gene>
    <name evidence="2" type="ORF">MGAL_10B078818</name>
</gene>
<evidence type="ECO:0000256" key="1">
    <source>
        <dbReference type="SAM" id="MobiDB-lite"/>
    </source>
</evidence>
<dbReference type="EMBL" id="UYJE01008630">
    <property type="protein sequence ID" value="VDI65615.1"/>
    <property type="molecule type" value="Genomic_DNA"/>
</dbReference>
<evidence type="ECO:0000313" key="2">
    <source>
        <dbReference type="EMBL" id="VDI65615.1"/>
    </source>
</evidence>
<feature type="region of interest" description="Disordered" evidence="1">
    <location>
        <begin position="466"/>
        <end position="507"/>
    </location>
</feature>
<dbReference type="AlphaFoldDB" id="A0A8B6GKI6"/>
<keyword evidence="3" id="KW-1185">Reference proteome</keyword>
<accession>A0A8B6GKI6</accession>
<evidence type="ECO:0000313" key="3">
    <source>
        <dbReference type="Proteomes" id="UP000596742"/>
    </source>
</evidence>
<sequence length="571" mass="66006">MDFIPCKAVKIWEFKKCTEYVTVHHHGSHTCFPMKRPKLPKEKIKETFDIMPNLKPRELTNRLIMKTIETSTSREEVEDIAESLSDPRKTRNLKNQIFNKDPLSEKLSKLQEKCLHQYNDPFLLFEYQIKEEHGDKWFIYHSTVEGNTIVKKITETKTPEDFQTYIIKSSKKKLETLGNMTNKDHFLGEEWAFMDFKVNRVIINKGKNLKCFGLSVYHTLLKNVTWLVRMDCENENKKTVDLAMSVVDKMLQSFSENKIPEFRPYSGIMLDEGGGMHASLEKRYGKQYYDEKIVTCQFHLRTCGNRHAASAFIGERFKDTAVTAFKKHMNKLINAETPLMYNAAYSQMEKFIETSGKQQLKRWLIWWDNRRNHVMEAFRDTYAPSTNLAEASHASMSLTGGTGLNILQTAIFDISECFKFEKSVEGYCFGFTKSGGGPSKHSRQGKCREKEAKNAEQLMKELDQQYKGGTAPCQPSTSSFKSNERDAHRADKGPEDKTRPSGRRRTYHSANYAVSLQKANEPNVFKIIDVVNNILRVKHVLQSKLAIANFIALILTKQPIVHVHFPKYKLK</sequence>
<organism evidence="2 3">
    <name type="scientific">Mytilus galloprovincialis</name>
    <name type="common">Mediterranean mussel</name>
    <dbReference type="NCBI Taxonomy" id="29158"/>
    <lineage>
        <taxon>Eukaryota</taxon>
        <taxon>Metazoa</taxon>
        <taxon>Spiralia</taxon>
        <taxon>Lophotrochozoa</taxon>
        <taxon>Mollusca</taxon>
        <taxon>Bivalvia</taxon>
        <taxon>Autobranchia</taxon>
        <taxon>Pteriomorphia</taxon>
        <taxon>Mytilida</taxon>
        <taxon>Mytiloidea</taxon>
        <taxon>Mytilidae</taxon>
        <taxon>Mytilinae</taxon>
        <taxon>Mytilus</taxon>
    </lineage>
</organism>
<proteinExistence type="predicted"/>
<feature type="compositionally biased region" description="Basic and acidic residues" evidence="1">
    <location>
        <begin position="482"/>
        <end position="499"/>
    </location>
</feature>
<reference evidence="2" key="1">
    <citation type="submission" date="2018-11" db="EMBL/GenBank/DDBJ databases">
        <authorList>
            <person name="Alioto T."/>
            <person name="Alioto T."/>
        </authorList>
    </citation>
    <scope>NUCLEOTIDE SEQUENCE</scope>
</reference>
<protein>
    <recommendedName>
        <fullName evidence="4">MULE transposase domain-containing protein</fullName>
    </recommendedName>
</protein>
<dbReference type="OrthoDB" id="5984710at2759"/>
<name>A0A8B6GKI6_MYTGA</name>
<dbReference type="Proteomes" id="UP000596742">
    <property type="component" value="Unassembled WGS sequence"/>
</dbReference>
<evidence type="ECO:0008006" key="4">
    <source>
        <dbReference type="Google" id="ProtNLM"/>
    </source>
</evidence>